<reference evidence="1 2" key="1">
    <citation type="submission" date="2016-10" db="EMBL/GenBank/DDBJ databases">
        <authorList>
            <person name="de Groot N.N."/>
        </authorList>
    </citation>
    <scope>NUCLEOTIDE SEQUENCE [LARGE SCALE GENOMIC DNA]</scope>
    <source>
        <strain evidence="1 2">CGMCC 1.7005</strain>
    </source>
</reference>
<dbReference type="AlphaFoldDB" id="A0A1I6XP51"/>
<proteinExistence type="predicted"/>
<evidence type="ECO:0000313" key="1">
    <source>
        <dbReference type="EMBL" id="SFT40148.1"/>
    </source>
</evidence>
<dbReference type="Proteomes" id="UP000236454">
    <property type="component" value="Unassembled WGS sequence"/>
</dbReference>
<protein>
    <submittedName>
        <fullName evidence="1">Uncharacterized protein</fullName>
    </submittedName>
</protein>
<accession>A0A1I6XP51</accession>
<dbReference type="STRING" id="477690.SAMN05216474_0356"/>
<dbReference type="RefSeq" id="WP_090245671.1">
    <property type="nucleotide sequence ID" value="NZ_FPAS01000001.1"/>
</dbReference>
<keyword evidence="2" id="KW-1185">Reference proteome</keyword>
<evidence type="ECO:0000313" key="2">
    <source>
        <dbReference type="Proteomes" id="UP000236454"/>
    </source>
</evidence>
<gene>
    <name evidence="1" type="ORF">SAMN05216474_0356</name>
</gene>
<dbReference type="OrthoDB" id="954759at2"/>
<organism evidence="1 2">
    <name type="scientific">Lishizhenia tianjinensis</name>
    <dbReference type="NCBI Taxonomy" id="477690"/>
    <lineage>
        <taxon>Bacteria</taxon>
        <taxon>Pseudomonadati</taxon>
        <taxon>Bacteroidota</taxon>
        <taxon>Flavobacteriia</taxon>
        <taxon>Flavobacteriales</taxon>
        <taxon>Crocinitomicaceae</taxon>
        <taxon>Lishizhenia</taxon>
    </lineage>
</organism>
<name>A0A1I6XP51_9FLAO</name>
<dbReference type="EMBL" id="FPAS01000001">
    <property type="protein sequence ID" value="SFT40148.1"/>
    <property type="molecule type" value="Genomic_DNA"/>
</dbReference>
<sequence length="136" mass="15962">MFKIKTLRVDDEYDMQIRVSLIAEFCSCSLDFYIGGNEEFKTFAEELKDFPFRGKKEIEFVYGEDNSRWAHYLKIGVNLIDGSGRSVIKVIMDNKGEVDENYRCEFPINTDVHTLNRLGQKLSEWKPIEGEIWSFE</sequence>